<evidence type="ECO:0000313" key="3">
    <source>
        <dbReference type="Proteomes" id="UP000236642"/>
    </source>
</evidence>
<dbReference type="Gene3D" id="1.20.120.330">
    <property type="entry name" value="Nucleotidyltransferases domain 2"/>
    <property type="match status" value="1"/>
</dbReference>
<organism evidence="2 3">
    <name type="scientific">Candidatus Thermoflexus japonica</name>
    <dbReference type="NCBI Taxonomy" id="2035417"/>
    <lineage>
        <taxon>Bacteria</taxon>
        <taxon>Bacillati</taxon>
        <taxon>Chloroflexota</taxon>
        <taxon>Thermoflexia</taxon>
        <taxon>Thermoflexales</taxon>
        <taxon>Thermoflexaceae</taxon>
        <taxon>Thermoflexus</taxon>
    </lineage>
</organism>
<comment type="caution">
    <text evidence="2">The sequence shown here is derived from an EMBL/GenBank/DDBJ whole genome shotgun (WGS) entry which is preliminary data.</text>
</comment>
<protein>
    <recommendedName>
        <fullName evidence="1">HEPN domain-containing protein</fullName>
    </recommendedName>
</protein>
<evidence type="ECO:0000313" key="2">
    <source>
        <dbReference type="EMBL" id="GBD09913.1"/>
    </source>
</evidence>
<dbReference type="Pfam" id="PF05168">
    <property type="entry name" value="HEPN"/>
    <property type="match status" value="1"/>
</dbReference>
<dbReference type="AlphaFoldDB" id="A0A2H5Y926"/>
<name>A0A2H5Y926_9CHLR</name>
<reference evidence="3" key="1">
    <citation type="submission" date="2017-09" db="EMBL/GenBank/DDBJ databases">
        <title>Metaegenomics of thermophilic ammonia-oxidizing enrichment culture.</title>
        <authorList>
            <person name="Kato S."/>
            <person name="Suzuki K."/>
        </authorList>
    </citation>
    <scope>NUCLEOTIDE SEQUENCE [LARGE SCALE GENOMIC DNA]</scope>
</reference>
<dbReference type="InterPro" id="IPR007842">
    <property type="entry name" value="HEPN_dom"/>
</dbReference>
<sequence>MPSRHPDWLAQGLRDLQAARSMLEAGFYEWAAFQAHPAAEKSLKVPLRFHHREYRGHRLVAMLEELSQKMPIPEMLFEAARELDLHDMSSRYPNHFAEGDPAQYYDRKIAQRCVEHAERIVGFVQENLGEQPPGP</sequence>
<accession>A0A2H5Y926</accession>
<gene>
    <name evidence="2" type="ORF">HRbin22_02175</name>
</gene>
<dbReference type="SMART" id="SM00748">
    <property type="entry name" value="HEPN"/>
    <property type="match status" value="1"/>
</dbReference>
<dbReference type="Proteomes" id="UP000236642">
    <property type="component" value="Unassembled WGS sequence"/>
</dbReference>
<dbReference type="EMBL" id="BEHY01000080">
    <property type="protein sequence ID" value="GBD09913.1"/>
    <property type="molecule type" value="Genomic_DNA"/>
</dbReference>
<dbReference type="PROSITE" id="PS50910">
    <property type="entry name" value="HEPN"/>
    <property type="match status" value="1"/>
</dbReference>
<evidence type="ECO:0000259" key="1">
    <source>
        <dbReference type="PROSITE" id="PS50910"/>
    </source>
</evidence>
<proteinExistence type="predicted"/>
<feature type="domain" description="HEPN" evidence="1">
    <location>
        <begin position="9"/>
        <end position="120"/>
    </location>
</feature>
<dbReference type="SUPFAM" id="SSF81593">
    <property type="entry name" value="Nucleotidyltransferase substrate binding subunit/domain"/>
    <property type="match status" value="1"/>
</dbReference>